<gene>
    <name evidence="2" type="ORF">U5817_12380</name>
</gene>
<dbReference type="InterPro" id="IPR029058">
    <property type="entry name" value="AB_hydrolase_fold"/>
</dbReference>
<protein>
    <submittedName>
        <fullName evidence="2">Dienelactone hydrolase family protein</fullName>
    </submittedName>
</protein>
<dbReference type="Gene3D" id="3.40.50.1820">
    <property type="entry name" value="alpha/beta hydrolase"/>
    <property type="match status" value="1"/>
</dbReference>
<dbReference type="InterPro" id="IPR003140">
    <property type="entry name" value="PLipase/COase/thioEstase"/>
</dbReference>
<keyword evidence="3" id="KW-1185">Reference proteome</keyword>
<evidence type="ECO:0000259" key="1">
    <source>
        <dbReference type="Pfam" id="PF02230"/>
    </source>
</evidence>
<evidence type="ECO:0000313" key="2">
    <source>
        <dbReference type="EMBL" id="WRL48929.1"/>
    </source>
</evidence>
<dbReference type="GO" id="GO:0016787">
    <property type="term" value="F:hydrolase activity"/>
    <property type="evidence" value="ECO:0007669"/>
    <property type="project" value="UniProtKB-KW"/>
</dbReference>
<dbReference type="EMBL" id="CP141259">
    <property type="protein sequence ID" value="WRL48929.1"/>
    <property type="molecule type" value="Genomic_DNA"/>
</dbReference>
<organism evidence="2 3">
    <name type="scientific">Aromatoleum evansii</name>
    <name type="common">Azoarcus evansii</name>
    <dbReference type="NCBI Taxonomy" id="59406"/>
    <lineage>
        <taxon>Bacteria</taxon>
        <taxon>Pseudomonadati</taxon>
        <taxon>Pseudomonadota</taxon>
        <taxon>Betaproteobacteria</taxon>
        <taxon>Rhodocyclales</taxon>
        <taxon>Rhodocyclaceae</taxon>
        <taxon>Aromatoleum</taxon>
    </lineage>
</organism>
<reference evidence="2 3" key="1">
    <citation type="submission" date="2023-12" db="EMBL/GenBank/DDBJ databases">
        <title>A. evansii MAY27, complete genome.</title>
        <authorList>
            <person name="Wang Y."/>
        </authorList>
    </citation>
    <scope>NUCLEOTIDE SEQUENCE [LARGE SCALE GENOMIC DNA]</scope>
    <source>
        <strain evidence="2 3">MAY27</strain>
    </source>
</reference>
<proteinExistence type="predicted"/>
<evidence type="ECO:0000313" key="3">
    <source>
        <dbReference type="Proteomes" id="UP001626593"/>
    </source>
</evidence>
<dbReference type="Pfam" id="PF02230">
    <property type="entry name" value="Abhydrolase_2"/>
    <property type="match status" value="1"/>
</dbReference>
<sequence length="174" mass="18424">MAEALAAANPAAWVVSVRSPDPSDFGIGWQWFPVRGITEENRIGRIAAAMPGFVQTVRQWQKASGVGVEATTLVGFSQGAIMALESTQLADAIAAQVISIAGRFAQPPKVRPLATVLHLIHGKEDAVVDPRHSIAAADRLSLMGAHVDLNLLPEVGHTFDESVADLVCAGLRKD</sequence>
<dbReference type="RefSeq" id="WP_407281067.1">
    <property type="nucleotide sequence ID" value="NZ_CP141259.1"/>
</dbReference>
<dbReference type="SUPFAM" id="SSF53474">
    <property type="entry name" value="alpha/beta-Hydrolases"/>
    <property type="match status" value="1"/>
</dbReference>
<name>A0ABZ1ASQ1_AROEV</name>
<dbReference type="Proteomes" id="UP001626593">
    <property type="component" value="Chromosome"/>
</dbReference>
<keyword evidence="2" id="KW-0378">Hydrolase</keyword>
<accession>A0ABZ1ASQ1</accession>
<feature type="domain" description="Phospholipase/carboxylesterase/thioesterase" evidence="1">
    <location>
        <begin position="6"/>
        <end position="161"/>
    </location>
</feature>